<proteinExistence type="predicted"/>
<accession>A0ABT7L7C3</accession>
<organism evidence="1 2">
    <name type="scientific">Aquibacillus rhizosphaerae</name>
    <dbReference type="NCBI Taxonomy" id="3051431"/>
    <lineage>
        <taxon>Bacteria</taxon>
        <taxon>Bacillati</taxon>
        <taxon>Bacillota</taxon>
        <taxon>Bacilli</taxon>
        <taxon>Bacillales</taxon>
        <taxon>Bacillaceae</taxon>
        <taxon>Aquibacillus</taxon>
    </lineage>
</organism>
<dbReference type="EMBL" id="JASTZU010000037">
    <property type="protein sequence ID" value="MDL4841117.1"/>
    <property type="molecule type" value="Genomic_DNA"/>
</dbReference>
<comment type="caution">
    <text evidence="1">The sequence shown here is derived from an EMBL/GenBank/DDBJ whole genome shotgun (WGS) entry which is preliminary data.</text>
</comment>
<keyword evidence="2" id="KW-1185">Reference proteome</keyword>
<gene>
    <name evidence="1" type="ORF">QQS35_11705</name>
</gene>
<reference evidence="1 2" key="1">
    <citation type="submission" date="2023-06" db="EMBL/GenBank/DDBJ databases">
        <title>Aquibacillus rhizosphaerae LR5S19.</title>
        <authorList>
            <person name="Sun J.-Q."/>
        </authorList>
    </citation>
    <scope>NUCLEOTIDE SEQUENCE [LARGE SCALE GENOMIC DNA]</scope>
    <source>
        <strain evidence="1 2">LR5S19</strain>
    </source>
</reference>
<evidence type="ECO:0000313" key="2">
    <source>
        <dbReference type="Proteomes" id="UP001235343"/>
    </source>
</evidence>
<name>A0ABT7L7C3_9BACI</name>
<evidence type="ECO:0000313" key="1">
    <source>
        <dbReference type="EMBL" id="MDL4841117.1"/>
    </source>
</evidence>
<dbReference type="Pfam" id="PF11132">
    <property type="entry name" value="SplA"/>
    <property type="match status" value="1"/>
</dbReference>
<dbReference type="RefSeq" id="WP_285932326.1">
    <property type="nucleotide sequence ID" value="NZ_JASTZU010000037.1"/>
</dbReference>
<dbReference type="Proteomes" id="UP001235343">
    <property type="component" value="Unassembled WGS sequence"/>
</dbReference>
<sequence>MLKRNHKKKIGEEMDFNLSMYKPGDVVYVIIRNPHVQGTANVQEAAVVNNPDHPGELALFVYETYYPLTDEVAIYQSQVEAEEEFQQVFGSSDSGEWNYYG</sequence>
<dbReference type="InterPro" id="IPR022608">
    <property type="entry name" value="Tscrpt_reg_SplA"/>
</dbReference>
<protein>
    <submittedName>
        <fullName evidence="1">Transcriptional regulator SplA domain-containing protein</fullName>
    </submittedName>
</protein>